<evidence type="ECO:0000313" key="1">
    <source>
        <dbReference type="EMBL" id="SVC62223.1"/>
    </source>
</evidence>
<reference evidence="1" key="1">
    <citation type="submission" date="2018-05" db="EMBL/GenBank/DDBJ databases">
        <authorList>
            <person name="Lanie J.A."/>
            <person name="Ng W.-L."/>
            <person name="Kazmierczak K.M."/>
            <person name="Andrzejewski T.M."/>
            <person name="Davidsen T.M."/>
            <person name="Wayne K.J."/>
            <person name="Tettelin H."/>
            <person name="Glass J.I."/>
            <person name="Rusch D."/>
            <person name="Podicherti R."/>
            <person name="Tsui H.-C.T."/>
            <person name="Winkler M.E."/>
        </authorList>
    </citation>
    <scope>NUCLEOTIDE SEQUENCE</scope>
</reference>
<gene>
    <name evidence="1" type="ORF">METZ01_LOCUS315077</name>
</gene>
<protein>
    <submittedName>
        <fullName evidence="1">Uncharacterized protein</fullName>
    </submittedName>
</protein>
<dbReference type="EMBL" id="UINC01101424">
    <property type="protein sequence ID" value="SVC62223.1"/>
    <property type="molecule type" value="Genomic_DNA"/>
</dbReference>
<proteinExistence type="predicted"/>
<organism evidence="1">
    <name type="scientific">marine metagenome</name>
    <dbReference type="NCBI Taxonomy" id="408172"/>
    <lineage>
        <taxon>unclassified sequences</taxon>
        <taxon>metagenomes</taxon>
        <taxon>ecological metagenomes</taxon>
    </lineage>
</organism>
<dbReference type="AlphaFoldDB" id="A0A382NLY6"/>
<feature type="non-terminal residue" evidence="1">
    <location>
        <position position="60"/>
    </location>
</feature>
<name>A0A382NLY6_9ZZZZ</name>
<accession>A0A382NLY6</accession>
<sequence>MVINIAIILNDNIGMKFRDSASSGATAILVNTPSGGNPNAVNDNTATLCHSQLFTYVQSS</sequence>